<dbReference type="Pfam" id="PF02911">
    <property type="entry name" value="Formyl_trans_C"/>
    <property type="match status" value="1"/>
</dbReference>
<dbReference type="NCBIfam" id="TIGR00460">
    <property type="entry name" value="fmt"/>
    <property type="match status" value="1"/>
</dbReference>
<evidence type="ECO:0000313" key="13">
    <source>
        <dbReference type="EMBL" id="PNV58530.1"/>
    </source>
</evidence>
<feature type="domain" description="Formyl transferase N-terminal" evidence="9">
    <location>
        <begin position="1"/>
        <end position="180"/>
    </location>
</feature>
<gene>
    <name evidence="8 14" type="primary">fmt</name>
    <name evidence="12" type="ORF">BUW47_08850</name>
    <name evidence="13" type="ORF">C1Y38_02695</name>
    <name evidence="14" type="ORF">HCY95_01355</name>
    <name evidence="11" type="ORF">LACFE_CDS0255</name>
</gene>
<dbReference type="Proteomes" id="UP000236514">
    <property type="component" value="Unassembled WGS sequence"/>
</dbReference>
<evidence type="ECO:0000313" key="17">
    <source>
        <dbReference type="Proteomes" id="UP000236514"/>
    </source>
</evidence>
<evidence type="ECO:0000259" key="9">
    <source>
        <dbReference type="Pfam" id="PF00551"/>
    </source>
</evidence>
<dbReference type="Proteomes" id="UP000503169">
    <property type="component" value="Chromosome"/>
</dbReference>
<dbReference type="InterPro" id="IPR037022">
    <property type="entry name" value="Formyl_trans_C_sf"/>
</dbReference>
<dbReference type="EMBL" id="CP019030">
    <property type="protein sequence ID" value="APU46510.1"/>
    <property type="molecule type" value="Genomic_DNA"/>
</dbReference>
<name>A0A0F4HHV1_LIMFE</name>
<evidence type="ECO:0000256" key="2">
    <source>
        <dbReference type="ARBA" id="ARBA00010699"/>
    </source>
</evidence>
<dbReference type="EMBL" id="CP050919">
    <property type="protein sequence ID" value="QIX58917.1"/>
    <property type="molecule type" value="Genomic_DNA"/>
</dbReference>
<dbReference type="Proteomes" id="UP000185427">
    <property type="component" value="Chromosome"/>
</dbReference>
<dbReference type="InterPro" id="IPR044135">
    <property type="entry name" value="Met-tRNA-FMT_C"/>
</dbReference>
<evidence type="ECO:0000313" key="11">
    <source>
        <dbReference type="EMBL" id="AOR73733.1"/>
    </source>
</evidence>
<dbReference type="InterPro" id="IPR041711">
    <property type="entry name" value="Met-tRNA-FMT_N"/>
</dbReference>
<dbReference type="GeneID" id="83714301"/>
<dbReference type="HAMAP" id="MF_00182">
    <property type="entry name" value="Formyl_trans"/>
    <property type="match status" value="1"/>
</dbReference>
<dbReference type="PROSITE" id="PS00373">
    <property type="entry name" value="GART"/>
    <property type="match status" value="1"/>
</dbReference>
<dbReference type="EC" id="2.1.2.9" evidence="3 8"/>
<dbReference type="InterPro" id="IPR001555">
    <property type="entry name" value="GART_AS"/>
</dbReference>
<evidence type="ECO:0000256" key="5">
    <source>
        <dbReference type="ARBA" id="ARBA00022679"/>
    </source>
</evidence>
<dbReference type="Gene3D" id="3.10.25.10">
    <property type="entry name" value="Formyl transferase, C-terminal domain"/>
    <property type="match status" value="1"/>
</dbReference>
<evidence type="ECO:0000313" key="18">
    <source>
        <dbReference type="Proteomes" id="UP000503169"/>
    </source>
</evidence>
<evidence type="ECO:0000256" key="4">
    <source>
        <dbReference type="ARBA" id="ARBA00016014"/>
    </source>
</evidence>
<reference evidence="14 18" key="4">
    <citation type="submission" date="2020-04" db="EMBL/GenBank/DDBJ databases">
        <title>Novel strain L. Fermentum HFD1 producer antibacterial peptides.</title>
        <authorList>
            <person name="Ozhegov G.D."/>
            <person name="Pavlova A.S."/>
            <person name="Zhuravleva D.E."/>
            <person name="Gogoleva N.V."/>
            <person name="Shagimardanova E.I."/>
            <person name="Markelova M.I."/>
            <person name="Yarullina D.R."/>
            <person name="Kayumov A.R."/>
        </authorList>
    </citation>
    <scope>NUCLEOTIDE SEQUENCE [LARGE SCALE GENOMIC DNA]</scope>
    <source>
        <strain evidence="14 18">HFD1</strain>
    </source>
</reference>
<dbReference type="EMBL" id="POTQ01000003">
    <property type="protein sequence ID" value="PNV58530.1"/>
    <property type="molecule type" value="Genomic_DNA"/>
</dbReference>
<reference evidence="11 15" key="1">
    <citation type="submission" date="2016-09" db="EMBL/GenBank/DDBJ databases">
        <title>Genome Sequence of the Lactobacillus fermentum strain NCC2970 (CNCM I-5068).</title>
        <authorList>
            <person name="Barretto C."/>
            <person name="Ngom-Bru C."/>
            <person name="Genevaz A."/>
            <person name="Fournier C."/>
            <person name="Moine D."/>
            <person name="Kassam M."/>
            <person name="Iltis A."/>
            <person name="Sagory-Zalkind P."/>
            <person name="Faucherand G."/>
            <person name="Descombes P."/>
            <person name="Duboux S."/>
        </authorList>
    </citation>
    <scope>NUCLEOTIDE SEQUENCE [LARGE SCALE GENOMIC DNA]</scope>
    <source>
        <strain evidence="11 15">NCC2970</strain>
    </source>
</reference>
<dbReference type="AlphaFoldDB" id="A0A0F4HHV1"/>
<dbReference type="InterPro" id="IPR011034">
    <property type="entry name" value="Formyl_transferase-like_C_sf"/>
</dbReference>
<protein>
    <recommendedName>
        <fullName evidence="4 8">Methionyl-tRNA formyltransferase</fullName>
        <ecNumber evidence="3 8">2.1.2.9</ecNumber>
    </recommendedName>
</protein>
<evidence type="ECO:0000313" key="14">
    <source>
        <dbReference type="EMBL" id="QIX58917.1"/>
    </source>
</evidence>
<dbReference type="SUPFAM" id="SSF53328">
    <property type="entry name" value="Formyltransferase"/>
    <property type="match status" value="1"/>
</dbReference>
<evidence type="ECO:0000256" key="1">
    <source>
        <dbReference type="ARBA" id="ARBA00002606"/>
    </source>
</evidence>
<proteinExistence type="inferred from homology"/>
<dbReference type="PANTHER" id="PTHR11138">
    <property type="entry name" value="METHIONYL-TRNA FORMYLTRANSFERASE"/>
    <property type="match status" value="1"/>
</dbReference>
<keyword evidence="6 8" id="KW-0648">Protein biosynthesis</keyword>
<dbReference type="InterPro" id="IPR002376">
    <property type="entry name" value="Formyl_transf_N"/>
</dbReference>
<dbReference type="CDD" id="cd08704">
    <property type="entry name" value="Met_tRNA_FMT_C"/>
    <property type="match status" value="1"/>
</dbReference>
<dbReference type="GO" id="GO:0004479">
    <property type="term" value="F:methionyl-tRNA formyltransferase activity"/>
    <property type="evidence" value="ECO:0007669"/>
    <property type="project" value="UniProtKB-UniRule"/>
</dbReference>
<dbReference type="InterPro" id="IPR005793">
    <property type="entry name" value="Formyl_trans_C"/>
</dbReference>
<reference evidence="13 17" key="3">
    <citation type="submission" date="2018-01" db="EMBL/GenBank/DDBJ databases">
        <title>Draft genome sequence of the feruloyl esterase-producing strain Lactobacillus fermentum CRL 1446, isolated from artisanal goat milk cheese.</title>
        <authorList>
            <person name="Abeijon Mukdsi M.C."/>
            <person name="Saavedra L."/>
            <person name="Gauffin Cano M.P."/>
            <person name="Hebert E.M."/>
            <person name="Medina R.B."/>
        </authorList>
    </citation>
    <scope>NUCLEOTIDE SEQUENCE [LARGE SCALE GENOMIC DNA]</scope>
    <source>
        <strain evidence="13 17">CRL 1446</strain>
    </source>
</reference>
<evidence type="ECO:0000313" key="12">
    <source>
        <dbReference type="EMBL" id="APU46510.1"/>
    </source>
</evidence>
<evidence type="ECO:0000313" key="16">
    <source>
        <dbReference type="Proteomes" id="UP000185427"/>
    </source>
</evidence>
<evidence type="ECO:0000313" key="15">
    <source>
        <dbReference type="Proteomes" id="UP000094714"/>
    </source>
</evidence>
<dbReference type="PANTHER" id="PTHR11138:SF5">
    <property type="entry name" value="METHIONYL-TRNA FORMYLTRANSFERASE, MITOCHONDRIAL"/>
    <property type="match status" value="1"/>
</dbReference>
<reference evidence="12 16" key="2">
    <citation type="submission" date="2016-12" db="EMBL/GenBank/DDBJ databases">
        <title>Complete Genome Sequence of Lactobacillus fermentum Strain SNUV175, a Probiotic for Treatment of Bacterial Vaginosis.</title>
        <authorList>
            <person name="Lee S."/>
            <person name="You H.J."/>
            <person name="Kwon B."/>
            <person name="Ko G."/>
        </authorList>
    </citation>
    <scope>NUCLEOTIDE SEQUENCE [LARGE SCALE GENOMIC DNA]</scope>
    <source>
        <strain evidence="12 16">SNUV175</strain>
    </source>
</reference>
<comment type="similarity">
    <text evidence="2 8">Belongs to the Fmt family.</text>
</comment>
<evidence type="ECO:0000256" key="8">
    <source>
        <dbReference type="HAMAP-Rule" id="MF_00182"/>
    </source>
</evidence>
<dbReference type="SUPFAM" id="SSF50486">
    <property type="entry name" value="FMT C-terminal domain-like"/>
    <property type="match status" value="1"/>
</dbReference>
<dbReference type="InterPro" id="IPR036477">
    <property type="entry name" value="Formyl_transf_N_sf"/>
</dbReference>
<dbReference type="CDD" id="cd08646">
    <property type="entry name" value="FMT_core_Met-tRNA-FMT_N"/>
    <property type="match status" value="1"/>
</dbReference>
<dbReference type="Gene3D" id="3.40.50.170">
    <property type="entry name" value="Formyl transferase, N-terminal domain"/>
    <property type="match status" value="1"/>
</dbReference>
<dbReference type="OMA" id="GITTMLM"/>
<comment type="catalytic activity">
    <reaction evidence="7 8">
        <text>L-methionyl-tRNA(fMet) + (6R)-10-formyltetrahydrofolate = N-formyl-L-methionyl-tRNA(fMet) + (6S)-5,6,7,8-tetrahydrofolate + H(+)</text>
        <dbReference type="Rhea" id="RHEA:24380"/>
        <dbReference type="Rhea" id="RHEA-COMP:9952"/>
        <dbReference type="Rhea" id="RHEA-COMP:9953"/>
        <dbReference type="ChEBI" id="CHEBI:15378"/>
        <dbReference type="ChEBI" id="CHEBI:57453"/>
        <dbReference type="ChEBI" id="CHEBI:78530"/>
        <dbReference type="ChEBI" id="CHEBI:78844"/>
        <dbReference type="ChEBI" id="CHEBI:195366"/>
        <dbReference type="EC" id="2.1.2.9"/>
    </reaction>
</comment>
<accession>A0A0F4HHV1</accession>
<dbReference type="PATRIC" id="fig|1613.112.peg.270"/>
<dbReference type="RefSeq" id="WP_003683834.1">
    <property type="nucleotide sequence ID" value="NZ_AP024320.1"/>
</dbReference>
<evidence type="ECO:0000259" key="10">
    <source>
        <dbReference type="Pfam" id="PF02911"/>
    </source>
</evidence>
<dbReference type="Proteomes" id="UP000094714">
    <property type="component" value="Chromosome"/>
</dbReference>
<feature type="domain" description="Formyl transferase C-terminal" evidence="10">
    <location>
        <begin position="205"/>
        <end position="303"/>
    </location>
</feature>
<dbReference type="OrthoDB" id="9802815at2"/>
<dbReference type="InterPro" id="IPR005794">
    <property type="entry name" value="Fmt"/>
</dbReference>
<dbReference type="SMR" id="A0A0F4HHV1"/>
<dbReference type="EMBL" id="CP017151">
    <property type="protein sequence ID" value="AOR73733.1"/>
    <property type="molecule type" value="Genomic_DNA"/>
</dbReference>
<feature type="binding site" evidence="8">
    <location>
        <begin position="111"/>
        <end position="114"/>
    </location>
    <ligand>
        <name>(6S)-5,6,7,8-tetrahydrofolate</name>
        <dbReference type="ChEBI" id="CHEBI:57453"/>
    </ligand>
</feature>
<evidence type="ECO:0000256" key="7">
    <source>
        <dbReference type="ARBA" id="ARBA00048558"/>
    </source>
</evidence>
<dbReference type="Pfam" id="PF00551">
    <property type="entry name" value="Formyl_trans_N"/>
    <property type="match status" value="1"/>
</dbReference>
<organism evidence="11 15">
    <name type="scientific">Limosilactobacillus fermentum</name>
    <name type="common">Lactobacillus fermentum</name>
    <dbReference type="NCBI Taxonomy" id="1613"/>
    <lineage>
        <taxon>Bacteria</taxon>
        <taxon>Bacillati</taxon>
        <taxon>Bacillota</taxon>
        <taxon>Bacilli</taxon>
        <taxon>Lactobacillales</taxon>
        <taxon>Lactobacillaceae</taxon>
        <taxon>Limosilactobacillus</taxon>
    </lineage>
</organism>
<evidence type="ECO:0000256" key="6">
    <source>
        <dbReference type="ARBA" id="ARBA00022917"/>
    </source>
</evidence>
<dbReference type="GO" id="GO:0005829">
    <property type="term" value="C:cytosol"/>
    <property type="evidence" value="ECO:0007669"/>
    <property type="project" value="TreeGrafter"/>
</dbReference>
<dbReference type="FunFam" id="3.40.50.170:FF:000004">
    <property type="entry name" value="Methionyl-tRNA formyltransferase"/>
    <property type="match status" value="1"/>
</dbReference>
<evidence type="ECO:0000256" key="3">
    <source>
        <dbReference type="ARBA" id="ARBA00012261"/>
    </source>
</evidence>
<comment type="function">
    <text evidence="1 8">Attaches a formyl group to the free amino group of methionyl-tRNA(fMet). The formyl group appears to play a dual role in the initiator identity of N-formylmethionyl-tRNA by promoting its recognition by IF2 and preventing the misappropriation of this tRNA by the elongation apparatus.</text>
</comment>
<sequence>MKSIVFMGTPQFAVPILKALIDSEDYQVLAVVSQPDRRVGRKRELRATPVKELALENGIEVLTPEKINHSPEMDRVIELAPDLIITAAFGQFLPDKLLAAAKVAAINVHGSLLPKYRGGAPIQYAVMNGDAETGVTIMYMVKKMDAGDIISQASLPITKQDDTGTMFEKLSLLGRDLLLDTLPKLLAGDITPVKQDESQVVFSPNITREQETIDFTLPADRIDDLVRGLRPAPVGNMVIDGLRTKVYDVTPLTETTDLQPGQVVRVEKHALIIAAGAGTTYQINSLKPAGKPKMDITDYLNGHQNLKPGVQAINND</sequence>
<keyword evidence="5 8" id="KW-0808">Transferase</keyword>